<dbReference type="Proteomes" id="UP000009222">
    <property type="component" value="Chromosome"/>
</dbReference>
<gene>
    <name evidence="1" type="ordered locus">TREAZ_0590</name>
</gene>
<dbReference type="AlphaFoldDB" id="F5YBJ3"/>
<dbReference type="STRING" id="545695.TREAZ_0590"/>
<dbReference type="EMBL" id="CP001841">
    <property type="protein sequence ID" value="AEF83384.1"/>
    <property type="molecule type" value="Genomic_DNA"/>
</dbReference>
<sequence length="222" mass="25851">MKISYPNNGKGKITFDLSNPVDKKFHDEREEFKNLVYKDVMLGREKRESVKKVLILERDAYQKRYDDEIPKTPVFEIKGFGIFFYPTQIDFFNGLIEELDNLDLSHLDTETGEGSKGEVPKDSDMENHYLIARLKTESLRTYNALKKAICVKIIEFDGSYFNFKIKAGLVGLFFKEGGFTEWETIVQYIKIKGRISETNTLKTANEGKDISKWDNLRKQLFD</sequence>
<protein>
    <submittedName>
        <fullName evidence="1">Uncharacterized protein</fullName>
    </submittedName>
</protein>
<keyword evidence="2" id="KW-1185">Reference proteome</keyword>
<reference evidence="2" key="1">
    <citation type="submission" date="2009-12" db="EMBL/GenBank/DDBJ databases">
        <title>Complete sequence of Treponema azotonutricium strain ZAS-9.</title>
        <authorList>
            <person name="Tetu S.G."/>
            <person name="Matson E."/>
            <person name="Ren Q."/>
            <person name="Seshadri R."/>
            <person name="Elbourne L."/>
            <person name="Hassan K.A."/>
            <person name="Durkin A."/>
            <person name="Radune D."/>
            <person name="Mohamoud Y."/>
            <person name="Shay R."/>
            <person name="Jin S."/>
            <person name="Zhang X."/>
            <person name="Lucey K."/>
            <person name="Ballor N.R."/>
            <person name="Ottesen E."/>
            <person name="Rosenthal R."/>
            <person name="Allen A."/>
            <person name="Leadbetter J.R."/>
            <person name="Paulsen I.T."/>
        </authorList>
    </citation>
    <scope>NUCLEOTIDE SEQUENCE [LARGE SCALE GENOMIC DNA]</scope>
    <source>
        <strain evidence="2">ATCC BAA-888 / DSM 13862 / ZAS-9</strain>
    </source>
</reference>
<dbReference type="KEGG" id="taz:TREAZ_0590"/>
<reference evidence="1 2" key="2">
    <citation type="journal article" date="2011" name="ISME J.">
        <title>RNA-seq reveals cooperative metabolic interactions between two termite-gut spirochete species in co-culture.</title>
        <authorList>
            <person name="Rosenthal A.Z."/>
            <person name="Matson E.G."/>
            <person name="Eldar A."/>
            <person name="Leadbetter J.R."/>
        </authorList>
    </citation>
    <scope>NUCLEOTIDE SEQUENCE [LARGE SCALE GENOMIC DNA]</scope>
    <source>
        <strain evidence="2">ATCC BAA-888 / DSM 13862 / ZAS-9</strain>
    </source>
</reference>
<organism evidence="1 2">
    <name type="scientific">Leadbettera azotonutricia (strain ATCC BAA-888 / DSM 13862 / ZAS-9)</name>
    <name type="common">Treponema azotonutricium</name>
    <dbReference type="NCBI Taxonomy" id="545695"/>
    <lineage>
        <taxon>Bacteria</taxon>
        <taxon>Pseudomonadati</taxon>
        <taxon>Spirochaetota</taxon>
        <taxon>Spirochaetia</taxon>
        <taxon>Spirochaetales</taxon>
        <taxon>Breznakiellaceae</taxon>
        <taxon>Leadbettera</taxon>
    </lineage>
</organism>
<dbReference type="RefSeq" id="WP_015711369.1">
    <property type="nucleotide sequence ID" value="NC_015577.1"/>
</dbReference>
<evidence type="ECO:0000313" key="1">
    <source>
        <dbReference type="EMBL" id="AEF83384.1"/>
    </source>
</evidence>
<dbReference type="HOGENOM" id="CLU_1244878_0_0_12"/>
<dbReference type="InParanoid" id="F5YBJ3"/>
<name>F5YBJ3_LEAAZ</name>
<evidence type="ECO:0000313" key="2">
    <source>
        <dbReference type="Proteomes" id="UP000009222"/>
    </source>
</evidence>
<proteinExistence type="predicted"/>
<accession>F5YBJ3</accession>